<keyword evidence="3" id="KW-1185">Reference proteome</keyword>
<evidence type="ECO:0000313" key="2">
    <source>
        <dbReference type="EMBL" id="RMI36160.1"/>
    </source>
</evidence>
<gene>
    <name evidence="2" type="ORF">EBN88_22250</name>
</gene>
<name>A0A3M2LHA0_9ACTN</name>
<dbReference type="RefSeq" id="WP_122185686.1">
    <property type="nucleotide sequence ID" value="NZ_RFFJ01000153.1"/>
</dbReference>
<reference evidence="2 3" key="1">
    <citation type="submission" date="2018-10" db="EMBL/GenBank/DDBJ databases">
        <title>Isolation, diversity and antifungal activity of actinobacteria from wheat.</title>
        <authorList>
            <person name="Han C."/>
        </authorList>
    </citation>
    <scope>NUCLEOTIDE SEQUENCE [LARGE SCALE GENOMIC DNA]</scope>
    <source>
        <strain evidence="2 3">NEAU-YY642</strain>
    </source>
</reference>
<evidence type="ECO:0000256" key="1">
    <source>
        <dbReference type="SAM" id="MobiDB-lite"/>
    </source>
</evidence>
<comment type="caution">
    <text evidence="2">The sequence shown here is derived from an EMBL/GenBank/DDBJ whole genome shotgun (WGS) entry which is preliminary data.</text>
</comment>
<protein>
    <submittedName>
        <fullName evidence="2">Uncharacterized protein</fullName>
    </submittedName>
</protein>
<dbReference type="AlphaFoldDB" id="A0A3M2LHA0"/>
<evidence type="ECO:0000313" key="3">
    <source>
        <dbReference type="Proteomes" id="UP000278673"/>
    </source>
</evidence>
<sequence length="70" mass="7727">MEYHHLLAALVIGQWNEDNGSGPPPAVPEWEADMRRAARRATPAPEPVRTGAAGWRLRRRRVSATPATVT</sequence>
<proteinExistence type="predicted"/>
<dbReference type="Proteomes" id="UP000278673">
    <property type="component" value="Unassembled WGS sequence"/>
</dbReference>
<organism evidence="2 3">
    <name type="scientific">Streptomyces triticirhizae</name>
    <dbReference type="NCBI Taxonomy" id="2483353"/>
    <lineage>
        <taxon>Bacteria</taxon>
        <taxon>Bacillati</taxon>
        <taxon>Actinomycetota</taxon>
        <taxon>Actinomycetes</taxon>
        <taxon>Kitasatosporales</taxon>
        <taxon>Streptomycetaceae</taxon>
        <taxon>Streptomyces</taxon>
    </lineage>
</organism>
<dbReference type="EMBL" id="RFFJ01000153">
    <property type="protein sequence ID" value="RMI36160.1"/>
    <property type="molecule type" value="Genomic_DNA"/>
</dbReference>
<feature type="region of interest" description="Disordered" evidence="1">
    <location>
        <begin position="37"/>
        <end position="70"/>
    </location>
</feature>
<feature type="compositionally biased region" description="Low complexity" evidence="1">
    <location>
        <begin position="40"/>
        <end position="49"/>
    </location>
</feature>
<accession>A0A3M2LHA0</accession>